<reference evidence="2 3" key="1">
    <citation type="journal article" date="2019" name="Nat. Plants">
        <title>Genome sequencing of Musa balbisiana reveals subgenome evolution and function divergence in polyploid bananas.</title>
        <authorList>
            <person name="Yao X."/>
        </authorList>
    </citation>
    <scope>NUCLEOTIDE SEQUENCE [LARGE SCALE GENOMIC DNA]</scope>
    <source>
        <strain evidence="3">cv. DH-PKW</strain>
        <tissue evidence="2">Leaves</tissue>
    </source>
</reference>
<feature type="region of interest" description="Disordered" evidence="1">
    <location>
        <begin position="50"/>
        <end position="81"/>
    </location>
</feature>
<dbReference type="AlphaFoldDB" id="A0A4S8IV83"/>
<comment type="caution">
    <text evidence="2">The sequence shown here is derived from an EMBL/GenBank/DDBJ whole genome shotgun (WGS) entry which is preliminary data.</text>
</comment>
<name>A0A4S8IV83_MUSBA</name>
<evidence type="ECO:0000256" key="1">
    <source>
        <dbReference type="SAM" id="MobiDB-lite"/>
    </source>
</evidence>
<dbReference type="EMBL" id="PYDT01000009">
    <property type="protein sequence ID" value="THU51752.1"/>
    <property type="molecule type" value="Genomic_DNA"/>
</dbReference>
<organism evidence="2 3">
    <name type="scientific">Musa balbisiana</name>
    <name type="common">Banana</name>
    <dbReference type="NCBI Taxonomy" id="52838"/>
    <lineage>
        <taxon>Eukaryota</taxon>
        <taxon>Viridiplantae</taxon>
        <taxon>Streptophyta</taxon>
        <taxon>Embryophyta</taxon>
        <taxon>Tracheophyta</taxon>
        <taxon>Spermatophyta</taxon>
        <taxon>Magnoliopsida</taxon>
        <taxon>Liliopsida</taxon>
        <taxon>Zingiberales</taxon>
        <taxon>Musaceae</taxon>
        <taxon>Musa</taxon>
    </lineage>
</organism>
<evidence type="ECO:0000313" key="3">
    <source>
        <dbReference type="Proteomes" id="UP000317650"/>
    </source>
</evidence>
<evidence type="ECO:0000313" key="2">
    <source>
        <dbReference type="EMBL" id="THU51752.1"/>
    </source>
</evidence>
<dbReference type="Proteomes" id="UP000317650">
    <property type="component" value="Chromosome 6"/>
</dbReference>
<proteinExistence type="predicted"/>
<accession>A0A4S8IV83</accession>
<protein>
    <submittedName>
        <fullName evidence="2">Uncharacterized protein</fullName>
    </submittedName>
</protein>
<keyword evidence="3" id="KW-1185">Reference proteome</keyword>
<gene>
    <name evidence="2" type="ORF">C4D60_Mb06t34350</name>
</gene>
<sequence>MRPYEGVSKDARCPLLRLSISTTPMHPYKSERRKLANSPSSRVSISIAPMRPYRGERPKMTNAPSSGESYLIEVAPPSGNF</sequence>